<dbReference type="AlphaFoldDB" id="A0A1P8NNI2"/>
<evidence type="ECO:0000256" key="1">
    <source>
        <dbReference type="SAM" id="Phobius"/>
    </source>
</evidence>
<name>A0A1P8NNI2_HERCO</name>
<keyword evidence="1" id="KW-1133">Transmembrane helix</keyword>
<organism evidence="2">
    <name type="scientific">Hericium coralloides</name>
    <name type="common">Coral tooth fungus</name>
    <name type="synonym">Hericium ramosum</name>
    <dbReference type="NCBI Taxonomy" id="100756"/>
    <lineage>
        <taxon>Eukaryota</taxon>
        <taxon>Fungi</taxon>
        <taxon>Dikarya</taxon>
        <taxon>Basidiomycota</taxon>
        <taxon>Agaricomycotina</taxon>
        <taxon>Agaricomycetes</taxon>
        <taxon>Russulales</taxon>
        <taxon>Hericiaceae</taxon>
        <taxon>Hericium</taxon>
    </lineage>
</organism>
<gene>
    <name evidence="2" type="primary">orf247</name>
</gene>
<keyword evidence="1" id="KW-0812">Transmembrane</keyword>
<feature type="transmembrane region" description="Helical" evidence="1">
    <location>
        <begin position="221"/>
        <end position="245"/>
    </location>
</feature>
<protein>
    <submittedName>
        <fullName evidence="2">Uncharacterized protein</fullName>
    </submittedName>
</protein>
<proteinExistence type="predicted"/>
<dbReference type="GeneID" id="31078699"/>
<reference evidence="2" key="1">
    <citation type="submission" date="2016-10" db="EMBL/GenBank/DDBJ databases">
        <authorList>
            <person name="de Groot N.N."/>
        </authorList>
    </citation>
    <scope>NUCLEOTIDE SEQUENCE</scope>
    <source>
        <strain evidence="2">Tvtc0002</strain>
    </source>
</reference>
<sequence length="247" mass="28829">MKIKFNDLWKFISGGVTVLTYQSWFDGYSNKSTAAKFSKEIENMNITINNISDNINKCVNNELKTKLLEYQNDLKLNLNEIKSLHEKFVKSTENITQNKEKITKLFEEYNDQFSKAFESAINKAEELDNSLNSSDTIIKNFIDNTILWEKITEFKEFLSTLSFTELCFIMNISTSIFILTCVVSLLFSFYGNFFIENLSLEKKFPRLSGFIRLRAQLQHSYIIINTILIILGLFFIIYINIITFIHS</sequence>
<dbReference type="RefSeq" id="YP_009348136.1">
    <property type="nucleotide sequence ID" value="NC_033903.1"/>
</dbReference>
<evidence type="ECO:0000313" key="2">
    <source>
        <dbReference type="EMBL" id="APX41089.1"/>
    </source>
</evidence>
<geneLocation type="mitochondrion" evidence="2"/>
<keyword evidence="2" id="KW-0496">Mitochondrion</keyword>
<feature type="transmembrane region" description="Helical" evidence="1">
    <location>
        <begin position="176"/>
        <end position="200"/>
    </location>
</feature>
<dbReference type="EMBL" id="KY007042">
    <property type="protein sequence ID" value="APX41089.1"/>
    <property type="molecule type" value="Genomic_DNA"/>
</dbReference>
<keyword evidence="1" id="KW-0472">Membrane</keyword>
<accession>A0A1P8NNI2</accession>